<dbReference type="InterPro" id="IPR050155">
    <property type="entry name" value="HAD-like_hydrolase_sf"/>
</dbReference>
<dbReference type="RefSeq" id="WP_377772809.1">
    <property type="nucleotide sequence ID" value="NZ_JBHUHO010000030.1"/>
</dbReference>
<accession>A0ABW4YLK5</accession>
<comment type="caution">
    <text evidence="1">The sequence shown here is derived from an EMBL/GenBank/DDBJ whole genome shotgun (WGS) entry which is preliminary data.</text>
</comment>
<protein>
    <submittedName>
        <fullName evidence="1">HAD hydrolase-like protein</fullName>
    </submittedName>
</protein>
<sequence>MQQKPEAIIFDMDGTLLETESLLVHVHKRLFDTLREEGLYVEQPPKLAALLGCLGMLLEDIWKKLMPNSSQAARDRADELMLQYEIEGLAAGEGDLYPGVVETLEKLQEQGVRLFVASNGLEQYIRKIVHYKQMEPLFTDLYSAGQYETASKVDLVRLLLHKYEITSAWMVGDRSSDIEAAKKNGLVAIGCAYAKYGQSEELNEADILISQFSELETLLAQTK</sequence>
<keyword evidence="2" id="KW-1185">Reference proteome</keyword>
<organism evidence="1 2">
    <name type="scientific">Paenibacillus yanchengensis</name>
    <dbReference type="NCBI Taxonomy" id="2035833"/>
    <lineage>
        <taxon>Bacteria</taxon>
        <taxon>Bacillati</taxon>
        <taxon>Bacillota</taxon>
        <taxon>Bacilli</taxon>
        <taxon>Bacillales</taxon>
        <taxon>Paenibacillaceae</taxon>
        <taxon>Paenibacillus</taxon>
    </lineage>
</organism>
<dbReference type="SFLD" id="SFLDG01129">
    <property type="entry name" value="C1.5:_HAD__Beta-PGM__Phosphata"/>
    <property type="match status" value="1"/>
</dbReference>
<reference evidence="2" key="1">
    <citation type="journal article" date="2019" name="Int. J. Syst. Evol. Microbiol.">
        <title>The Global Catalogue of Microorganisms (GCM) 10K type strain sequencing project: providing services to taxonomists for standard genome sequencing and annotation.</title>
        <authorList>
            <consortium name="The Broad Institute Genomics Platform"/>
            <consortium name="The Broad Institute Genome Sequencing Center for Infectious Disease"/>
            <person name="Wu L."/>
            <person name="Ma J."/>
        </authorList>
    </citation>
    <scope>NUCLEOTIDE SEQUENCE [LARGE SCALE GENOMIC DNA]</scope>
    <source>
        <strain evidence="2">GH52</strain>
    </source>
</reference>
<dbReference type="Pfam" id="PF13419">
    <property type="entry name" value="HAD_2"/>
    <property type="match status" value="1"/>
</dbReference>
<dbReference type="InterPro" id="IPR023214">
    <property type="entry name" value="HAD_sf"/>
</dbReference>
<dbReference type="Proteomes" id="UP001597362">
    <property type="component" value="Unassembled WGS sequence"/>
</dbReference>
<dbReference type="SFLD" id="SFLDS00003">
    <property type="entry name" value="Haloacid_Dehalogenase"/>
    <property type="match status" value="1"/>
</dbReference>
<proteinExistence type="predicted"/>
<evidence type="ECO:0000313" key="2">
    <source>
        <dbReference type="Proteomes" id="UP001597362"/>
    </source>
</evidence>
<dbReference type="PANTHER" id="PTHR43434:SF1">
    <property type="entry name" value="PHOSPHOGLYCOLATE PHOSPHATASE"/>
    <property type="match status" value="1"/>
</dbReference>
<dbReference type="SUPFAM" id="SSF56784">
    <property type="entry name" value="HAD-like"/>
    <property type="match status" value="1"/>
</dbReference>
<dbReference type="InterPro" id="IPR023198">
    <property type="entry name" value="PGP-like_dom2"/>
</dbReference>
<dbReference type="Gene3D" id="3.40.50.1000">
    <property type="entry name" value="HAD superfamily/HAD-like"/>
    <property type="match status" value="1"/>
</dbReference>
<name>A0ABW4YLK5_9BACL</name>
<dbReference type="Gene3D" id="1.10.150.240">
    <property type="entry name" value="Putative phosphatase, domain 2"/>
    <property type="match status" value="1"/>
</dbReference>
<gene>
    <name evidence="1" type="ORF">ACFSJH_12510</name>
</gene>
<dbReference type="InterPro" id="IPR036412">
    <property type="entry name" value="HAD-like_sf"/>
</dbReference>
<evidence type="ECO:0000313" key="1">
    <source>
        <dbReference type="EMBL" id="MFD2116546.1"/>
    </source>
</evidence>
<dbReference type="PANTHER" id="PTHR43434">
    <property type="entry name" value="PHOSPHOGLYCOLATE PHOSPHATASE"/>
    <property type="match status" value="1"/>
</dbReference>
<dbReference type="InterPro" id="IPR041492">
    <property type="entry name" value="HAD_2"/>
</dbReference>
<dbReference type="EMBL" id="JBHUHO010000030">
    <property type="protein sequence ID" value="MFD2116546.1"/>
    <property type="molecule type" value="Genomic_DNA"/>
</dbReference>